<dbReference type="GeneID" id="51864622"/>
<dbReference type="PATRIC" id="fig|953739.5.peg.6556"/>
<dbReference type="SUPFAM" id="SSF54427">
    <property type="entry name" value="NTF2-like"/>
    <property type="match status" value="1"/>
</dbReference>
<name>F2RH14_STRVP</name>
<dbReference type="Gene3D" id="3.10.450.50">
    <property type="match status" value="1"/>
</dbReference>
<gene>
    <name evidence="2" type="ordered locus">SVEN_4056</name>
</gene>
<feature type="domain" description="DUF4440" evidence="1">
    <location>
        <begin position="19"/>
        <end position="117"/>
    </location>
</feature>
<dbReference type="Pfam" id="PF14534">
    <property type="entry name" value="DUF4440"/>
    <property type="match status" value="1"/>
</dbReference>
<dbReference type="KEGG" id="sve:SVEN_4056"/>
<evidence type="ECO:0000313" key="2">
    <source>
        <dbReference type="EMBL" id="CCA57342.1"/>
    </source>
</evidence>
<dbReference type="EMBL" id="FR845719">
    <property type="protein sequence ID" value="CCA57342.1"/>
    <property type="molecule type" value="Genomic_DNA"/>
</dbReference>
<accession>F2RH14</accession>
<dbReference type="eggNOG" id="COG4994">
    <property type="taxonomic scope" value="Bacteria"/>
</dbReference>
<dbReference type="OrthoDB" id="7845843at2"/>
<protein>
    <recommendedName>
        <fullName evidence="1">DUF4440 domain-containing protein</fullName>
    </recommendedName>
</protein>
<dbReference type="InterPro" id="IPR032710">
    <property type="entry name" value="NTF2-like_dom_sf"/>
</dbReference>
<reference evidence="2 3" key="1">
    <citation type="journal article" date="2011" name="BMC Genomics">
        <title>Genome-wide analysis of the role of GlnR in Streptomyces venezuelae provides new insights into global nitrogen regulation in actinomycetes.</title>
        <authorList>
            <person name="Pullan S.T."/>
            <person name="Bibb M.J."/>
            <person name="Merrick M."/>
        </authorList>
    </citation>
    <scope>NUCLEOTIDE SEQUENCE [LARGE SCALE GENOMIC DNA]</scope>
    <source>
        <strain evidence="2">ATCC 10712</strain>
    </source>
</reference>
<organism evidence="2 3">
    <name type="scientific">Streptomyces venezuelae (strain ATCC 10712 / CBS 650.69 / DSM 40230 / JCM 4526 / NBRC 13096 / PD 04745)</name>
    <dbReference type="NCBI Taxonomy" id="953739"/>
    <lineage>
        <taxon>Bacteria</taxon>
        <taxon>Bacillati</taxon>
        <taxon>Actinomycetota</taxon>
        <taxon>Actinomycetes</taxon>
        <taxon>Kitasatosporales</taxon>
        <taxon>Streptomycetaceae</taxon>
        <taxon>Streptomyces</taxon>
    </lineage>
</organism>
<evidence type="ECO:0000313" key="3">
    <source>
        <dbReference type="Proteomes" id="UP000006854"/>
    </source>
</evidence>
<proteinExistence type="predicted"/>
<sequence>MHTNDDEAAVAEAIERELLLMTPAVRSSRELSERYLDPEFVEVGASGRRWDRPSMLAAMEVMRGAAEDGPTYAPSGMTGTVLAPGIVHLTFETVLDGRRARRSSIWRKTDDTAGWRMYYHQATPAPEP</sequence>
<dbReference type="HOGENOM" id="CLU_119560_0_1_11"/>
<dbReference type="RefSeq" id="WP_015035253.1">
    <property type="nucleotide sequence ID" value="NC_018750.1"/>
</dbReference>
<evidence type="ECO:0000259" key="1">
    <source>
        <dbReference type="Pfam" id="PF14534"/>
    </source>
</evidence>
<dbReference type="Proteomes" id="UP000006854">
    <property type="component" value="Chromosome"/>
</dbReference>
<dbReference type="AlphaFoldDB" id="F2RH14"/>
<keyword evidence="3" id="KW-1185">Reference proteome</keyword>
<dbReference type="InterPro" id="IPR027843">
    <property type="entry name" value="DUF4440"/>
</dbReference>
<dbReference type="STRING" id="953739.SVEN_4056"/>